<proteinExistence type="predicted"/>
<dbReference type="GO" id="GO:0044781">
    <property type="term" value="P:bacterial-type flagellum organization"/>
    <property type="evidence" value="ECO:0007669"/>
    <property type="project" value="InterPro"/>
</dbReference>
<organism evidence="7 8">
    <name type="scientific">Asaccharospora irregularis DSM 2635</name>
    <dbReference type="NCBI Taxonomy" id="1121321"/>
    <lineage>
        <taxon>Bacteria</taxon>
        <taxon>Bacillati</taxon>
        <taxon>Bacillota</taxon>
        <taxon>Clostridia</taxon>
        <taxon>Peptostreptococcales</taxon>
        <taxon>Peptostreptococcaceae</taxon>
        <taxon>Asaccharospora</taxon>
    </lineage>
</organism>
<dbReference type="AlphaFoldDB" id="A0A1M5NDX7"/>
<keyword evidence="7" id="KW-0282">Flagellum</keyword>
<keyword evidence="7" id="KW-0969">Cilium</keyword>
<reference evidence="8" key="1">
    <citation type="submission" date="2016-11" db="EMBL/GenBank/DDBJ databases">
        <authorList>
            <person name="Varghese N."/>
            <person name="Submissions S."/>
        </authorList>
    </citation>
    <scope>NUCLEOTIDE SEQUENCE [LARGE SCALE GENOMIC DNA]</scope>
    <source>
        <strain evidence="8">DSM 2635</strain>
    </source>
</reference>
<dbReference type="Proteomes" id="UP000243255">
    <property type="component" value="Unassembled WGS sequence"/>
</dbReference>
<keyword evidence="4 6" id="KW-1133">Transmembrane helix</keyword>
<evidence type="ECO:0000256" key="1">
    <source>
        <dbReference type="ARBA" id="ARBA00004236"/>
    </source>
</evidence>
<gene>
    <name evidence="7" type="ORF">SAMN04488530_11017</name>
</gene>
<evidence type="ECO:0000256" key="6">
    <source>
        <dbReference type="SAM" id="Phobius"/>
    </source>
</evidence>
<evidence type="ECO:0000256" key="5">
    <source>
        <dbReference type="ARBA" id="ARBA00023136"/>
    </source>
</evidence>
<dbReference type="InterPro" id="IPR022781">
    <property type="entry name" value="Flagellar_biosynth_FliO"/>
</dbReference>
<accession>A0A1M5NDX7</accession>
<keyword evidence="8" id="KW-1185">Reference proteome</keyword>
<keyword evidence="5 6" id="KW-0472">Membrane</keyword>
<dbReference type="RefSeq" id="WP_073125288.1">
    <property type="nucleotide sequence ID" value="NZ_BAABCH010000101.1"/>
</dbReference>
<evidence type="ECO:0000256" key="2">
    <source>
        <dbReference type="ARBA" id="ARBA00022475"/>
    </source>
</evidence>
<dbReference type="STRING" id="1121321.SAMN04488530_11017"/>
<evidence type="ECO:0000256" key="3">
    <source>
        <dbReference type="ARBA" id="ARBA00022692"/>
    </source>
</evidence>
<dbReference type="Pfam" id="PF04347">
    <property type="entry name" value="FliO"/>
    <property type="match status" value="1"/>
</dbReference>
<dbReference type="OrthoDB" id="1926996at2"/>
<evidence type="ECO:0000313" key="8">
    <source>
        <dbReference type="Proteomes" id="UP000243255"/>
    </source>
</evidence>
<dbReference type="EMBL" id="FQWX01000010">
    <property type="protein sequence ID" value="SHG87665.1"/>
    <property type="molecule type" value="Genomic_DNA"/>
</dbReference>
<dbReference type="GO" id="GO:0016020">
    <property type="term" value="C:membrane"/>
    <property type="evidence" value="ECO:0007669"/>
    <property type="project" value="InterPro"/>
</dbReference>
<protein>
    <submittedName>
        <fullName evidence="7">Flagellar protein FliO/FliZ</fullName>
    </submittedName>
</protein>
<keyword evidence="7" id="KW-0966">Cell projection</keyword>
<name>A0A1M5NDX7_9FIRM</name>
<keyword evidence="3 6" id="KW-0812">Transmembrane</keyword>
<feature type="transmembrane region" description="Helical" evidence="6">
    <location>
        <begin position="6"/>
        <end position="26"/>
    </location>
</feature>
<evidence type="ECO:0000256" key="4">
    <source>
        <dbReference type="ARBA" id="ARBA00022989"/>
    </source>
</evidence>
<comment type="subcellular location">
    <subcellularLocation>
        <location evidence="1">Cell membrane</location>
    </subcellularLocation>
</comment>
<sequence length="124" mass="14142">MDNVLQYIINLIVFVPITIILIVVSIRLSKTNIGNIGLNKYTKVLERTTLSKDTDVFVLKIGDEGCVIVSSSSSIEKIKELSKEEISNIEGLKEESKVKLKSFNEKMNLVRKKSELKEKKRWKT</sequence>
<keyword evidence="2" id="KW-1003">Cell membrane</keyword>
<evidence type="ECO:0000313" key="7">
    <source>
        <dbReference type="EMBL" id="SHG87665.1"/>
    </source>
</evidence>